<sequence length="97" mass="11014">MIIIPSTMLLGLFGSWFWRRLLQTETQEDTPLCYRVSLNPDVTFSTTDVRQLHPVVCFIRDPHTQVPCNQRPCLPGDGARMGWLRTGGEGLVERQGV</sequence>
<accession>A0ACC2GBL1</accession>
<evidence type="ECO:0000313" key="1">
    <source>
        <dbReference type="EMBL" id="KAJ8000850.1"/>
    </source>
</evidence>
<evidence type="ECO:0000313" key="2">
    <source>
        <dbReference type="Proteomes" id="UP001157502"/>
    </source>
</evidence>
<organism evidence="1 2">
    <name type="scientific">Dallia pectoralis</name>
    <name type="common">Alaska blackfish</name>
    <dbReference type="NCBI Taxonomy" id="75939"/>
    <lineage>
        <taxon>Eukaryota</taxon>
        <taxon>Metazoa</taxon>
        <taxon>Chordata</taxon>
        <taxon>Craniata</taxon>
        <taxon>Vertebrata</taxon>
        <taxon>Euteleostomi</taxon>
        <taxon>Actinopterygii</taxon>
        <taxon>Neopterygii</taxon>
        <taxon>Teleostei</taxon>
        <taxon>Protacanthopterygii</taxon>
        <taxon>Esociformes</taxon>
        <taxon>Umbridae</taxon>
        <taxon>Dallia</taxon>
    </lineage>
</organism>
<dbReference type="Proteomes" id="UP001157502">
    <property type="component" value="Chromosome 15"/>
</dbReference>
<name>A0ACC2GBL1_DALPE</name>
<keyword evidence="2" id="KW-1185">Reference proteome</keyword>
<gene>
    <name evidence="1" type="ORF">DPEC_G00184670</name>
</gene>
<reference evidence="1" key="1">
    <citation type="submission" date="2021-05" db="EMBL/GenBank/DDBJ databases">
        <authorList>
            <person name="Pan Q."/>
            <person name="Jouanno E."/>
            <person name="Zahm M."/>
            <person name="Klopp C."/>
            <person name="Cabau C."/>
            <person name="Louis A."/>
            <person name="Berthelot C."/>
            <person name="Parey E."/>
            <person name="Roest Crollius H."/>
            <person name="Montfort J."/>
            <person name="Robinson-Rechavi M."/>
            <person name="Bouchez O."/>
            <person name="Lampietro C."/>
            <person name="Lopez Roques C."/>
            <person name="Donnadieu C."/>
            <person name="Postlethwait J."/>
            <person name="Bobe J."/>
            <person name="Dillon D."/>
            <person name="Chandos A."/>
            <person name="von Hippel F."/>
            <person name="Guiguen Y."/>
        </authorList>
    </citation>
    <scope>NUCLEOTIDE SEQUENCE</scope>
    <source>
        <strain evidence="1">YG-Jan2019</strain>
    </source>
</reference>
<protein>
    <submittedName>
        <fullName evidence="1">Uncharacterized protein</fullName>
    </submittedName>
</protein>
<comment type="caution">
    <text evidence="1">The sequence shown here is derived from an EMBL/GenBank/DDBJ whole genome shotgun (WGS) entry which is preliminary data.</text>
</comment>
<dbReference type="EMBL" id="CM055742">
    <property type="protein sequence ID" value="KAJ8000850.1"/>
    <property type="molecule type" value="Genomic_DNA"/>
</dbReference>
<proteinExistence type="predicted"/>